<feature type="non-terminal residue" evidence="2">
    <location>
        <position position="1"/>
    </location>
</feature>
<comment type="caution">
    <text evidence="2">The sequence shown here is derived from an EMBL/GenBank/DDBJ whole genome shotgun (WGS) entry which is preliminary data.</text>
</comment>
<gene>
    <name evidence="2" type="ORF">C4541_03795</name>
</gene>
<reference evidence="2 3" key="1">
    <citation type="journal article" date="2017" name="ISME J.">
        <title>Energy and carbon metabolisms in a deep terrestrial subsurface fluid microbial community.</title>
        <authorList>
            <person name="Momper L."/>
            <person name="Jungbluth S.P."/>
            <person name="Lee M.D."/>
            <person name="Amend J.P."/>
        </authorList>
    </citation>
    <scope>NUCLEOTIDE SEQUENCE [LARGE SCALE GENOMIC DNA]</scope>
    <source>
        <strain evidence="2">SURF_26</strain>
    </source>
</reference>
<feature type="non-terminal residue" evidence="2">
    <location>
        <position position="3609"/>
    </location>
</feature>
<proteinExistence type="predicted"/>
<protein>
    <submittedName>
        <fullName evidence="2">Uncharacterized protein</fullName>
    </submittedName>
</protein>
<dbReference type="EMBL" id="QZJZ01000027">
    <property type="protein sequence ID" value="RJP60552.1"/>
    <property type="molecule type" value="Genomic_DNA"/>
</dbReference>
<dbReference type="Proteomes" id="UP000266426">
    <property type="component" value="Unassembled WGS sequence"/>
</dbReference>
<evidence type="ECO:0000256" key="1">
    <source>
        <dbReference type="SAM" id="MobiDB-lite"/>
    </source>
</evidence>
<sequence>SALLDLLGKITPAETADLDSIIDTMVELSRPAVVQTPEVLRPAQPGIPSLTSPNLKSAVLDTVPVSVPDLADKIQSMLNNGVQHIIVNGSVLLSNSSSFTVIDELRSGSFQGKPVNVAVEVVIDSQTFDFLLAMKSDTERFASWMKQGGAELMAQVARAEGRKTNQILSLAATILQESPETTLKRSADMRNVESLYSTAFHTAQSEAVTSPALQALAQWLIENGQLVFRSPVNNEVFIKTGRILTDLQLTDQQIADLLYKGKKGIEALEILQQDVREAFRAREAQDIINLFALLDQIIIEQTAGSSDMEQLAAQRQPMDSGTRGESEKPNLARASLEREGINIDVEIRKNIEAGNAIRFDLSFVTDRNLNSIEQIVNRLMEQDTGRLVEFFFNQRNVTFDGTSQEQLIKMVDAQNNLRKRLEDPATREAIRKALVLTLETLVQSHQDKTPGKEGYDFSKYNLTLLLEDEKGVFYTGEALAHAGMAVTKDRANIYVNLSSMAYLADKVDLDRAKYQKVLRSIFEHEYRDLERGFHVNDIPAAEFTDVKAFWKELRMNQLRDYFSRGNIPSANQALTVVGAAIDQVNGPVAVEYYNTYLRDLVESAVMDEVNGKKFSYYPVDGVTDVGFIQILNRLTQLGLIETTRDRNGKIQFNGPLGVMATPVQGAASVAAGIDSFIIYMNVDGLKVPVSQIVFDAVTQRLSDIKTAEEIGVTQSQALYNDILRKLRSGDNLPDLSSYWQAQPLIENLRNPDMSVSSASAKQLANTRALLLDYALYSQAPITFQDRKFDFDTARFATVTQTLTIVSKINDTHFIARTADGREVTVRAMSTPEVTAIQDVTLNRWDSNTILKSAFSIIDPAGFAVASQTLDADLIEAVDTEMNNFVNNFKVTDDGSVTVTPAGITIPKRVMELLLIAARYGNQDYMQDVAQWFMDEAQALRDNLVQEVYAKERMDFVQSVIDRRQALIDQYGLQDKDMGATPPIQVWAETKRDEAIKNITAQAQAQYTNMALAARTITEHFNIDLADTIARLETLAWLNENFTPKTGFSLIRNEGMFRGINPAFLDEFGYFEYAMRAREIRDDISAAIYQDAREQYRPELEREADRISTHFLSNEILKQLRQIPAPLVEAMPRKDVSIGISTDNRFSEEIRLVLGLANSNSVFLTPQISTRRAAQTFIHEVIGHMMLNRILDNAINTDNFDELNKLITPNDILTILDYAILADLSAARFSADVTPAVGTAIAAIAAEYNKNKPVELQVVLSNNNRTITNMSFDFLQYLIQNGQEKAFWQLVQQNIYVATPSNVQIQAGKKVDNYYTSIKEIIAYAVADQESKVMAATTSASSNYQNNPIFNYNYHDDVRNVLAGSLLQGYLFTKEGIWTKDQYTKVLDLDLAGNVGATDVYDIAADNAEEGDINVANIGTGSHQEANRMLARLLQEEARLQGREGLDALPDHTNKFGENFYILPGLQEYEQNGHAGIQRNALYADKASTAAHELVELRLWRQFGETVLGYTPEQINNGAVRIWIREMMARGEEEKALVEELNDIFHALGQEAEQFALTEKLDDQPVNEALFTDISDIATASMDETIFYSALAHLQYTALFKGAILPIKAMVVAEVLNDNSLELMASGIVHILDSRAMANIMDRSDGIELYNKVVSAIANDLNTDAQTILLDKLEDRQLGYLPVAIRLRELLGETAQEIDLTDTEVTQTDINIADIGTAIMDTQDTQVQSVIPIFLSPREEHFFLINDMAELQRLRRSSPIKDSVYADTASNAAFELTSMRLWRQFAAEVLGVKTDQIEDNLSLAVFNAMSDYIGWPQIVNNLVDSFNEIASKSKENALFMDDFQMNDLLFDDISAMVDRILVDNAAQINLIFATQGAIINGSIPTAPIDNIAALLNTARTAEKRQAIIDMMMSPETFNALLAQDETVLHSVYDRIFNQLNESAAVLWNNPKLVELRRLYVENALANDLDVTIIEEVTRGEEVVEMILSSGKVKSKIDDNHYLIQDSDGNQTVLRILMPGEINLIDNILEGQWRANVDLRTTYSTVDTAAGFAVSRTAMTPEEIEDFSTKIGMLSHFLELKDPNTLTYSVLNVGFPKKTFDVGIELALARTDSERKNLQLLIQAQIINLINEQGKKLLDDYAQMRMDYITAVKQQPNPQNIPPMRMWIDNGRYNAVWNTVQKADDVIQGMEMFIYMMQTTLDIELEETTELLSAMRWVFTNFDTNVGFNVVRNEGMLRAMLNTNFLYTTGYLDLILEAWRFSEQYPELGNALKFAFYTDIRDDIKNLDLFTRILDQLRSMPVDVLQVIPEGKNLISLADDNRGNKDHPFVMGLGNPEQSFMSSQYNVDQLTKTFIHEYIGHTVFLRYLTQAVAQKKYDDLEAVFPMQDILDIMVASTREDKRDEVRFKAHMTAFDVTDYLKVTTEYNNNRPAELHVDFNMPDPSDMTKRNIENVSIDFLTYLVDNNQQEIFWKLINQNLFVATPADYSIPADKKEDDYYTSIKEIIAYAAADQEDHVVNNATHAYAEYFQNPYFNYSYHNGVRDILSRNYLKGWYYDGSTLSWFQLLKLEDGLEIDLYFDDAIAVADTYEELALAAQRDDMDEITQEIVFPDTFLTFDMDIEEDTAIVRLPGIETTDEEITQVTKRPDFGDSGTGGTGAVVPVADITKTQLIQRAQQTGSAVYSPGFLNEQGQDQRIILIENALASNRPLTLTETMAVAGISAGTVLVGVRVLEKTADNHYVVADGKGNRYTLRVMDTAELAMINTVLDGSWRAVDTLRTTFSLIDTTSGFALAKTEMNAEQISNLNSAMQDVSAAFKLNPNGSIAITGTELSVPKSVITAASQAALSTSLENQAGLLQQVRNQVVSVINTLTERLRAAFDQQRMDFVESAKELAQKRNVPPLQIWLEDGQQQAITDIVAQAVTGIQQIENAVEILNKQFGMDFKAAADIVTALKWVFTNFNNDIGINAIQNEAMMRAMLNTDFLNKNGYLDLIVEAANLSSIHPEVSKTLGITLYTDIRDGNQNLDSFRVVLNAIKAMPKEIFERLPMDVSRVTMARKDDGLFQGMANEEMIRLSSAVDTMGLPTLLTHEYIGHHMFQHYLINAIHVNKDFSELESIIPMHDIVDILIAAVKADKRDVARITVETQPHYLQFFGPEIANLKKAVEAYNAGVAESQKIQVSAHPESAQAPIFKNISFDFLNHLIQTGNSESFWLMAVLDMYIATPSDVRVPAGYQIDTYYTSLQEIIAHSAADQGAQVAASISSSTSLVRNPVLNYRFADEVKKILARNLLSGWVFDRQTNQWSKLEELRAPEQIIIGTEEELAIAAQRLSLDKRAAEFEFPDTFLSIGLNPVDLTKRVAVTDEGDIDISSLGRGSHRLANAAFKARLMQKAQQQGRTGFDALPDFTNERGEQFYFLTGLENFEQAGHAGLRRNSVYTNNAVTAAHELAELRLWRQFASEVLGMTEQQIAEGQLRDWIRSNLEQGGIKRDIVLLIDRRLHQVGTVAEQVMEEESKKLESTEPYLPSGEVNKAVFDELSRIADLVIQSKLMKDQVSELFTVIKDVLDNELPYPEAVLQNLLAPVFAEIATAGQVSAEQQEALGSFILDEMDR</sequence>
<accession>A0A3A4R6G2</accession>
<feature type="region of interest" description="Disordered" evidence="1">
    <location>
        <begin position="308"/>
        <end position="333"/>
    </location>
</feature>
<organism evidence="2 3">
    <name type="scientific">Candidatus Auribacter fodinae</name>
    <dbReference type="NCBI Taxonomy" id="2093366"/>
    <lineage>
        <taxon>Bacteria</taxon>
        <taxon>Pseudomonadati</taxon>
        <taxon>Candidatus Auribacterota</taxon>
        <taxon>Candidatus Auribacteria</taxon>
        <taxon>Candidatus Auribacterales</taxon>
        <taxon>Candidatus Auribacteraceae</taxon>
        <taxon>Candidatus Auribacter</taxon>
    </lineage>
</organism>
<evidence type="ECO:0000313" key="3">
    <source>
        <dbReference type="Proteomes" id="UP000266426"/>
    </source>
</evidence>
<evidence type="ECO:0000313" key="2">
    <source>
        <dbReference type="EMBL" id="RJP60552.1"/>
    </source>
</evidence>
<feature type="compositionally biased region" description="Basic and acidic residues" evidence="1">
    <location>
        <begin position="322"/>
        <end position="333"/>
    </location>
</feature>
<name>A0A3A4R6G2_9BACT</name>